<comment type="caution">
    <text evidence="1">The sequence shown here is derived from an EMBL/GenBank/DDBJ whole genome shotgun (WGS) entry which is preliminary data.</text>
</comment>
<name>A0ABW8D213_STRBI</name>
<accession>A0ABW8D213</accession>
<evidence type="ECO:0000313" key="2">
    <source>
        <dbReference type="Proteomes" id="UP001614391"/>
    </source>
</evidence>
<dbReference type="EMBL" id="JBITYT010000014">
    <property type="protein sequence ID" value="MFI9123031.1"/>
    <property type="molecule type" value="Genomic_DNA"/>
</dbReference>
<protein>
    <submittedName>
        <fullName evidence="1">Leader peptide</fullName>
    </submittedName>
</protein>
<sequence>MRTATTAPHAPVRAGARLVCRRHVDLCRTASAICPPPRV</sequence>
<organism evidence="1 2">
    <name type="scientific">Streptomyces bikiniensis</name>
    <dbReference type="NCBI Taxonomy" id="1896"/>
    <lineage>
        <taxon>Bacteria</taxon>
        <taxon>Bacillati</taxon>
        <taxon>Actinomycetota</taxon>
        <taxon>Actinomycetes</taxon>
        <taxon>Kitasatosporales</taxon>
        <taxon>Streptomycetaceae</taxon>
        <taxon>Streptomyces</taxon>
    </lineage>
</organism>
<reference evidence="1 2" key="1">
    <citation type="submission" date="2024-10" db="EMBL/GenBank/DDBJ databases">
        <title>The Natural Products Discovery Center: Release of the First 8490 Sequenced Strains for Exploring Actinobacteria Biosynthetic Diversity.</title>
        <authorList>
            <person name="Kalkreuter E."/>
            <person name="Kautsar S.A."/>
            <person name="Yang D."/>
            <person name="Bader C.D."/>
            <person name="Teijaro C.N."/>
            <person name="Fluegel L."/>
            <person name="Davis C.M."/>
            <person name="Simpson J.R."/>
            <person name="Lauterbach L."/>
            <person name="Steele A.D."/>
            <person name="Gui C."/>
            <person name="Meng S."/>
            <person name="Li G."/>
            <person name="Viehrig K."/>
            <person name="Ye F."/>
            <person name="Su P."/>
            <person name="Kiefer A.F."/>
            <person name="Nichols A."/>
            <person name="Cepeda A.J."/>
            <person name="Yan W."/>
            <person name="Fan B."/>
            <person name="Jiang Y."/>
            <person name="Adhikari A."/>
            <person name="Zheng C.-J."/>
            <person name="Schuster L."/>
            <person name="Cowan T.M."/>
            <person name="Smanski M.J."/>
            <person name="Chevrette M.G."/>
            <person name="De Carvalho L.P.S."/>
            <person name="Shen B."/>
        </authorList>
    </citation>
    <scope>NUCLEOTIDE SEQUENCE [LARGE SCALE GENOMIC DNA]</scope>
    <source>
        <strain evidence="1 2">NPDC053346</strain>
    </source>
</reference>
<gene>
    <name evidence="1" type="ORF">ACIGW0_27170</name>
</gene>
<dbReference type="Proteomes" id="UP001614391">
    <property type="component" value="Unassembled WGS sequence"/>
</dbReference>
<keyword evidence="2" id="KW-1185">Reference proteome</keyword>
<dbReference type="InterPro" id="IPR049979">
    <property type="entry name" value="Cys_resp_CS_actino"/>
</dbReference>
<proteinExistence type="predicted"/>
<evidence type="ECO:0000313" key="1">
    <source>
        <dbReference type="EMBL" id="MFI9123031.1"/>
    </source>
</evidence>
<dbReference type="NCBIfam" id="NF042934">
    <property type="entry name" value="cis_reg_atten"/>
    <property type="match status" value="1"/>
</dbReference>
<dbReference type="RefSeq" id="WP_399619779.1">
    <property type="nucleotide sequence ID" value="NZ_JBITYT010000014.1"/>
</dbReference>